<name>A0A5B7F9J9_PORTR</name>
<dbReference type="Proteomes" id="UP000324222">
    <property type="component" value="Unassembled WGS sequence"/>
</dbReference>
<protein>
    <submittedName>
        <fullName evidence="1">Uncharacterized protein</fullName>
    </submittedName>
</protein>
<keyword evidence="2" id="KW-1185">Reference proteome</keyword>
<evidence type="ECO:0000313" key="1">
    <source>
        <dbReference type="EMBL" id="MPC43861.1"/>
    </source>
</evidence>
<dbReference type="AlphaFoldDB" id="A0A5B7F9J9"/>
<proteinExistence type="predicted"/>
<evidence type="ECO:0000313" key="2">
    <source>
        <dbReference type="Proteomes" id="UP000324222"/>
    </source>
</evidence>
<organism evidence="1 2">
    <name type="scientific">Portunus trituberculatus</name>
    <name type="common">Swimming crab</name>
    <name type="synonym">Neptunus trituberculatus</name>
    <dbReference type="NCBI Taxonomy" id="210409"/>
    <lineage>
        <taxon>Eukaryota</taxon>
        <taxon>Metazoa</taxon>
        <taxon>Ecdysozoa</taxon>
        <taxon>Arthropoda</taxon>
        <taxon>Crustacea</taxon>
        <taxon>Multicrustacea</taxon>
        <taxon>Malacostraca</taxon>
        <taxon>Eumalacostraca</taxon>
        <taxon>Eucarida</taxon>
        <taxon>Decapoda</taxon>
        <taxon>Pleocyemata</taxon>
        <taxon>Brachyura</taxon>
        <taxon>Eubrachyura</taxon>
        <taxon>Portunoidea</taxon>
        <taxon>Portunidae</taxon>
        <taxon>Portuninae</taxon>
        <taxon>Portunus</taxon>
    </lineage>
</organism>
<dbReference type="EMBL" id="VSRR010006018">
    <property type="protein sequence ID" value="MPC43861.1"/>
    <property type="molecule type" value="Genomic_DNA"/>
</dbReference>
<gene>
    <name evidence="1" type="ORF">E2C01_037514</name>
</gene>
<reference evidence="1 2" key="1">
    <citation type="submission" date="2019-05" db="EMBL/GenBank/DDBJ databases">
        <title>Another draft genome of Portunus trituberculatus and its Hox gene families provides insights of decapod evolution.</title>
        <authorList>
            <person name="Jeong J.-H."/>
            <person name="Song I."/>
            <person name="Kim S."/>
            <person name="Choi T."/>
            <person name="Kim D."/>
            <person name="Ryu S."/>
            <person name="Kim W."/>
        </authorList>
    </citation>
    <scope>NUCLEOTIDE SEQUENCE [LARGE SCALE GENOMIC DNA]</scope>
    <source>
        <tissue evidence="1">Muscle</tissue>
    </source>
</reference>
<comment type="caution">
    <text evidence="1">The sequence shown here is derived from an EMBL/GenBank/DDBJ whole genome shotgun (WGS) entry which is preliminary data.</text>
</comment>
<sequence>MSGNFSPGVIPLNPTGGRLWLTNTCTLTRFLIFITNKPLCCHYKFINERPLTECRILLFFSRLRQD</sequence>
<accession>A0A5B7F9J9</accession>